<dbReference type="VEuPathDB" id="FungiDB:H310_08749"/>
<dbReference type="SUPFAM" id="SSF51197">
    <property type="entry name" value="Clavaminate synthase-like"/>
    <property type="match status" value="1"/>
</dbReference>
<dbReference type="InterPro" id="IPR003347">
    <property type="entry name" value="JmjC_dom"/>
</dbReference>
<dbReference type="InterPro" id="IPR014710">
    <property type="entry name" value="RmlC-like_jellyroll"/>
</dbReference>
<evidence type="ECO:0000313" key="2">
    <source>
        <dbReference type="EMBL" id="ETV98632.1"/>
    </source>
</evidence>
<reference evidence="2" key="1">
    <citation type="submission" date="2013-12" db="EMBL/GenBank/DDBJ databases">
        <title>The Genome Sequence of Aphanomyces invadans NJM9701.</title>
        <authorList>
            <consortium name="The Broad Institute Genomics Platform"/>
            <person name="Russ C."/>
            <person name="Tyler B."/>
            <person name="van West P."/>
            <person name="Dieguez-Uribeondo J."/>
            <person name="Young S.K."/>
            <person name="Zeng Q."/>
            <person name="Gargeya S."/>
            <person name="Fitzgerald M."/>
            <person name="Abouelleil A."/>
            <person name="Alvarado L."/>
            <person name="Chapman S.B."/>
            <person name="Gainer-Dewar J."/>
            <person name="Goldberg J."/>
            <person name="Griggs A."/>
            <person name="Gujja S."/>
            <person name="Hansen M."/>
            <person name="Howarth C."/>
            <person name="Imamovic A."/>
            <person name="Ireland A."/>
            <person name="Larimer J."/>
            <person name="McCowan C."/>
            <person name="Murphy C."/>
            <person name="Pearson M."/>
            <person name="Poon T.W."/>
            <person name="Priest M."/>
            <person name="Roberts A."/>
            <person name="Saif S."/>
            <person name="Shea T."/>
            <person name="Sykes S."/>
            <person name="Wortman J."/>
            <person name="Nusbaum C."/>
            <person name="Birren B."/>
        </authorList>
    </citation>
    <scope>NUCLEOTIDE SEQUENCE [LARGE SCALE GENOMIC DNA]</scope>
    <source>
        <strain evidence="2">NJM9701</strain>
    </source>
</reference>
<dbReference type="Pfam" id="PF13621">
    <property type="entry name" value="Cupin_8"/>
    <property type="match status" value="1"/>
</dbReference>
<dbReference type="OrthoDB" id="415358at2759"/>
<dbReference type="Gene3D" id="2.60.120.10">
    <property type="entry name" value="Jelly Rolls"/>
    <property type="match status" value="1"/>
</dbReference>
<dbReference type="EMBL" id="KI913969">
    <property type="protein sequence ID" value="ETV98632.1"/>
    <property type="molecule type" value="Genomic_DNA"/>
</dbReference>
<dbReference type="AlphaFoldDB" id="A0A024TZ42"/>
<dbReference type="PANTHER" id="PTHR12461:SF83">
    <property type="entry name" value="JMJC DOMAIN-CONTAINING PROTEIN"/>
    <property type="match status" value="1"/>
</dbReference>
<organism evidence="2">
    <name type="scientific">Aphanomyces invadans</name>
    <dbReference type="NCBI Taxonomy" id="157072"/>
    <lineage>
        <taxon>Eukaryota</taxon>
        <taxon>Sar</taxon>
        <taxon>Stramenopiles</taxon>
        <taxon>Oomycota</taxon>
        <taxon>Saprolegniomycetes</taxon>
        <taxon>Saprolegniales</taxon>
        <taxon>Verrucalvaceae</taxon>
        <taxon>Aphanomyces</taxon>
    </lineage>
</organism>
<gene>
    <name evidence="2" type="ORF">H310_08749</name>
</gene>
<dbReference type="STRING" id="157072.A0A024TZ42"/>
<evidence type="ECO:0000259" key="1">
    <source>
        <dbReference type="PROSITE" id="PS51184"/>
    </source>
</evidence>
<proteinExistence type="predicted"/>
<name>A0A024TZ42_9STRA</name>
<dbReference type="PROSITE" id="PS51184">
    <property type="entry name" value="JMJC"/>
    <property type="match status" value="1"/>
</dbReference>
<dbReference type="GeneID" id="20085799"/>
<protein>
    <recommendedName>
        <fullName evidence="1">JmjC domain-containing protein</fullName>
    </recommendedName>
</protein>
<dbReference type="InterPro" id="IPR041667">
    <property type="entry name" value="Cupin_8"/>
</dbReference>
<sequence>MRSTIAVIGVALTGTFHLTWALLPLALNASCHSFVYRGCPSPLLAEFHTARAAFVAEPNVCFVEDIDLTRPSPSMLYYPRHDVHAAKSCLLPGLPSAETYTGPVSAPNVVAFVNARAHTHRLPTGEINPLASIARNLETQLYTVPTTTTTSACKTIDAADLTPALFEQYILRNEPVIITRAASNLVNATEWSTQTLLDRIGNRQVHVKVSPTGVFEGCEPLAWWDGASDAIPDFVLNHLESPDKVLVRPAATNMPFASFIDRLTSALPSKTSYYLEYLSMATYVPELMANAPQYPWATSSFLELDVANLWFGDGKSVGKLYFDAYENLMTMVAGEKEFVLFDPSDNRRLYEGHMREAQFERDDYDSTVIHRRKLMESTSMVNSPIDIDDPLDIDRYPLFASATALRCKVREGDTLFVPSFWWHEVRSTPAVHEPRNVAVNYWYKPLYTKEFPCKTCPLRFNLAYEHVLQTLAHAANTYRPSDEL</sequence>
<dbReference type="SMART" id="SM00558">
    <property type="entry name" value="JmjC"/>
    <property type="match status" value="1"/>
</dbReference>
<dbReference type="eggNOG" id="KOG2508">
    <property type="taxonomic scope" value="Eukaryota"/>
</dbReference>
<dbReference type="PANTHER" id="PTHR12461">
    <property type="entry name" value="HYPOXIA-INDUCIBLE FACTOR 1 ALPHA INHIBITOR-RELATED"/>
    <property type="match status" value="1"/>
</dbReference>
<dbReference type="RefSeq" id="XP_008872829.1">
    <property type="nucleotide sequence ID" value="XM_008874607.1"/>
</dbReference>
<accession>A0A024TZ42</accession>
<feature type="domain" description="JmjC" evidence="1">
    <location>
        <begin position="273"/>
        <end position="460"/>
    </location>
</feature>